<comment type="similarity">
    <text evidence="1">Belongs to the IMPACT family.</text>
</comment>
<dbReference type="InterPro" id="IPR036956">
    <property type="entry name" value="Impact_N_sf"/>
</dbReference>
<organism evidence="4 5">
    <name type="scientific">Pseudomonas turukhanskensis</name>
    <dbReference type="NCBI Taxonomy" id="1806536"/>
    <lineage>
        <taxon>Bacteria</taxon>
        <taxon>Pseudomonadati</taxon>
        <taxon>Pseudomonadota</taxon>
        <taxon>Gammaproteobacteria</taxon>
        <taxon>Pseudomonadales</taxon>
        <taxon>Pseudomonadaceae</taxon>
        <taxon>Pseudomonas</taxon>
    </lineage>
</organism>
<evidence type="ECO:0000313" key="4">
    <source>
        <dbReference type="EMBL" id="GLK92040.1"/>
    </source>
</evidence>
<dbReference type="Gene3D" id="3.30.230.30">
    <property type="entry name" value="Impact, N-terminal domain"/>
    <property type="match status" value="1"/>
</dbReference>
<evidence type="ECO:0000313" key="5">
    <source>
        <dbReference type="Proteomes" id="UP001143328"/>
    </source>
</evidence>
<comment type="caution">
    <text evidence="4">The sequence shown here is derived from an EMBL/GenBank/DDBJ whole genome shotgun (WGS) entry which is preliminary data.</text>
</comment>
<dbReference type="InterPro" id="IPR035647">
    <property type="entry name" value="EFG_III/V"/>
</dbReference>
<dbReference type="InterPro" id="IPR001498">
    <property type="entry name" value="Impact_N"/>
</dbReference>
<dbReference type="RefSeq" id="WP_271198318.1">
    <property type="nucleotide sequence ID" value="NZ_BSFN01000032.1"/>
</dbReference>
<accession>A0A9W6K9H5</accession>
<reference evidence="4" key="2">
    <citation type="submission" date="2023-01" db="EMBL/GenBank/DDBJ databases">
        <authorList>
            <person name="Sun Q."/>
            <person name="Evtushenko L."/>
        </authorList>
    </citation>
    <scope>NUCLEOTIDE SEQUENCE</scope>
    <source>
        <strain evidence="4">VKM B-2935</strain>
    </source>
</reference>
<dbReference type="GO" id="GO:0006446">
    <property type="term" value="P:regulation of translational initiation"/>
    <property type="evidence" value="ECO:0007669"/>
    <property type="project" value="TreeGrafter"/>
</dbReference>
<dbReference type="InterPro" id="IPR015269">
    <property type="entry name" value="UPF0029_Impact_C"/>
</dbReference>
<feature type="domain" description="Impact N-terminal" evidence="2">
    <location>
        <begin position="16"/>
        <end position="116"/>
    </location>
</feature>
<evidence type="ECO:0000256" key="1">
    <source>
        <dbReference type="ARBA" id="ARBA00007665"/>
    </source>
</evidence>
<dbReference type="SUPFAM" id="SSF54211">
    <property type="entry name" value="Ribosomal protein S5 domain 2-like"/>
    <property type="match status" value="1"/>
</dbReference>
<reference evidence="4" key="1">
    <citation type="journal article" date="2014" name="Int. J. Syst. Evol. Microbiol.">
        <title>Complete genome sequence of Corynebacterium casei LMG S-19264T (=DSM 44701T), isolated from a smear-ripened cheese.</title>
        <authorList>
            <consortium name="US DOE Joint Genome Institute (JGI-PGF)"/>
            <person name="Walter F."/>
            <person name="Albersmeier A."/>
            <person name="Kalinowski J."/>
            <person name="Ruckert C."/>
        </authorList>
    </citation>
    <scope>NUCLEOTIDE SEQUENCE</scope>
    <source>
        <strain evidence="4">VKM B-2935</strain>
    </source>
</reference>
<protein>
    <submittedName>
        <fullName evidence="4">Thymidylate synthase</fullName>
    </submittedName>
</protein>
<feature type="domain" description="UPF0029" evidence="3">
    <location>
        <begin position="132"/>
        <end position="188"/>
    </location>
</feature>
<dbReference type="AlphaFoldDB" id="A0A9W6K9H5"/>
<evidence type="ECO:0000259" key="3">
    <source>
        <dbReference type="Pfam" id="PF09186"/>
    </source>
</evidence>
<dbReference type="SUPFAM" id="SSF54980">
    <property type="entry name" value="EF-G C-terminal domain-like"/>
    <property type="match status" value="1"/>
</dbReference>
<proteinExistence type="inferred from homology"/>
<dbReference type="PANTHER" id="PTHR16301:SF20">
    <property type="entry name" value="IMPACT FAMILY MEMBER YIGZ"/>
    <property type="match status" value="1"/>
</dbReference>
<dbReference type="GO" id="GO:0043168">
    <property type="term" value="F:anion binding"/>
    <property type="evidence" value="ECO:0007669"/>
    <property type="project" value="UniProtKB-ARBA"/>
</dbReference>
<dbReference type="InterPro" id="IPR023582">
    <property type="entry name" value="Impact"/>
</dbReference>
<dbReference type="Gene3D" id="3.30.70.240">
    <property type="match status" value="1"/>
</dbReference>
<dbReference type="Pfam" id="PF01205">
    <property type="entry name" value="Impact_N"/>
    <property type="match status" value="1"/>
</dbReference>
<sequence length="194" mass="21039">MPFSLAQPCEYREEIKKSRFVTLAAPITSAAEAQAFIDANSDLAATHNCWAWKVGQHYRFNDDGEPGGTAGRPILAAIEGQDCDQVVVLVIRWYGGIQLGTGGLARAYGGGASKCLQAGERVELVSRVSCTCHCQFAELPLLKSRLGELEALLQSEQYDGEGAQMQIAIPEARFAELQKLLADISRGRIVVQRA</sequence>
<evidence type="ECO:0000259" key="2">
    <source>
        <dbReference type="Pfam" id="PF01205"/>
    </source>
</evidence>
<dbReference type="GO" id="GO:0005737">
    <property type="term" value="C:cytoplasm"/>
    <property type="evidence" value="ECO:0007669"/>
    <property type="project" value="TreeGrafter"/>
</dbReference>
<dbReference type="EMBL" id="BSFN01000032">
    <property type="protein sequence ID" value="GLK92040.1"/>
    <property type="molecule type" value="Genomic_DNA"/>
</dbReference>
<dbReference type="Proteomes" id="UP001143328">
    <property type="component" value="Unassembled WGS sequence"/>
</dbReference>
<keyword evidence="5" id="KW-1185">Reference proteome</keyword>
<name>A0A9W6K9H5_9PSED</name>
<gene>
    <name evidence="4" type="ORF">GCM10017655_51040</name>
</gene>
<dbReference type="GO" id="GO:0032561">
    <property type="term" value="F:guanyl ribonucleotide binding"/>
    <property type="evidence" value="ECO:0007669"/>
    <property type="project" value="UniProtKB-ARBA"/>
</dbReference>
<dbReference type="GO" id="GO:0017111">
    <property type="term" value="F:ribonucleoside triphosphate phosphatase activity"/>
    <property type="evidence" value="ECO:0007669"/>
    <property type="project" value="UniProtKB-ARBA"/>
</dbReference>
<dbReference type="InterPro" id="IPR020568">
    <property type="entry name" value="Ribosomal_Su5_D2-typ_SF"/>
</dbReference>
<dbReference type="Pfam" id="PF09186">
    <property type="entry name" value="DUF1949"/>
    <property type="match status" value="1"/>
</dbReference>
<dbReference type="PANTHER" id="PTHR16301">
    <property type="entry name" value="IMPACT-RELATED"/>
    <property type="match status" value="1"/>
</dbReference>